<proteinExistence type="predicted"/>
<evidence type="ECO:0008006" key="6">
    <source>
        <dbReference type="Google" id="ProtNLM"/>
    </source>
</evidence>
<feature type="chain" id="PRO_5039423651" description="DUF4232 domain-containing protein" evidence="3">
    <location>
        <begin position="33"/>
        <end position="354"/>
    </location>
</feature>
<dbReference type="RefSeq" id="WP_212526751.1">
    <property type="nucleotide sequence ID" value="NZ_JAGSOG010000008.1"/>
</dbReference>
<keyword evidence="2" id="KW-0812">Transmembrane</keyword>
<feature type="compositionally biased region" description="Low complexity" evidence="1">
    <location>
        <begin position="252"/>
        <end position="301"/>
    </location>
</feature>
<sequence>MHGLRSARRGIRAAAATATATLVLCWPTSATAALAASGPAAATPTSTALPSCDTSGLQATQDHVGTVAEVSSIDEMDTVTLTIQNSGATCSGLGAALYLQTVPNKVTLVWPRIFWRIDGGSWMAAQVGSVSCQPPPSGPTDSCILATLPEFPPLESGTTKLAVALEFTSWNDANYSFTGSIVPNDDGNDFNVDEFGPGSTNDWALECATCINTGTSILPPGSSGGGSHPSPTPTKGRGSTGGTSSGSGGSAGPSAPHPSTTSARATHSTTPSASASAPATAATGDAPGPTAPGPAKTLGPADAQLASSSHNNPLPTAFGAITALLIVLGATSLLLRRRLRRVAADSREPGESRD</sequence>
<evidence type="ECO:0000313" key="5">
    <source>
        <dbReference type="Proteomes" id="UP000675781"/>
    </source>
</evidence>
<feature type="compositionally biased region" description="Gly residues" evidence="1">
    <location>
        <begin position="238"/>
        <end position="251"/>
    </location>
</feature>
<evidence type="ECO:0000313" key="4">
    <source>
        <dbReference type="EMBL" id="MBR7832214.1"/>
    </source>
</evidence>
<feature type="region of interest" description="Disordered" evidence="1">
    <location>
        <begin position="218"/>
        <end position="308"/>
    </location>
</feature>
<keyword evidence="2" id="KW-1133">Transmembrane helix</keyword>
<keyword evidence="2" id="KW-0472">Membrane</keyword>
<name>A0A941ILW8_9ACTN</name>
<organism evidence="4 5">
    <name type="scientific">Actinospica durhamensis</name>
    <dbReference type="NCBI Taxonomy" id="1508375"/>
    <lineage>
        <taxon>Bacteria</taxon>
        <taxon>Bacillati</taxon>
        <taxon>Actinomycetota</taxon>
        <taxon>Actinomycetes</taxon>
        <taxon>Catenulisporales</taxon>
        <taxon>Actinospicaceae</taxon>
        <taxon>Actinospica</taxon>
    </lineage>
</organism>
<keyword evidence="3" id="KW-0732">Signal</keyword>
<dbReference type="EMBL" id="JAGSOG010000008">
    <property type="protein sequence ID" value="MBR7832214.1"/>
    <property type="molecule type" value="Genomic_DNA"/>
</dbReference>
<keyword evidence="5" id="KW-1185">Reference proteome</keyword>
<comment type="caution">
    <text evidence="4">The sequence shown here is derived from an EMBL/GenBank/DDBJ whole genome shotgun (WGS) entry which is preliminary data.</text>
</comment>
<gene>
    <name evidence="4" type="ORF">KDL01_03025</name>
</gene>
<evidence type="ECO:0000256" key="2">
    <source>
        <dbReference type="SAM" id="Phobius"/>
    </source>
</evidence>
<protein>
    <recommendedName>
        <fullName evidence="6">DUF4232 domain-containing protein</fullName>
    </recommendedName>
</protein>
<reference evidence="4" key="1">
    <citation type="submission" date="2021-04" db="EMBL/GenBank/DDBJ databases">
        <title>Genome based classification of Actinospica acidithermotolerans sp. nov., an actinobacterium isolated from an Indonesian hot spring.</title>
        <authorList>
            <person name="Kusuma A.B."/>
            <person name="Putra K.E."/>
            <person name="Nafisah S."/>
            <person name="Loh J."/>
            <person name="Nouioui I."/>
            <person name="Goodfellow M."/>
        </authorList>
    </citation>
    <scope>NUCLEOTIDE SEQUENCE</scope>
    <source>
        <strain evidence="4">CSCA 57</strain>
    </source>
</reference>
<evidence type="ECO:0000256" key="3">
    <source>
        <dbReference type="SAM" id="SignalP"/>
    </source>
</evidence>
<evidence type="ECO:0000256" key="1">
    <source>
        <dbReference type="SAM" id="MobiDB-lite"/>
    </source>
</evidence>
<dbReference type="Proteomes" id="UP000675781">
    <property type="component" value="Unassembled WGS sequence"/>
</dbReference>
<accession>A0A941ILW8</accession>
<feature type="transmembrane region" description="Helical" evidence="2">
    <location>
        <begin position="317"/>
        <end position="335"/>
    </location>
</feature>
<feature type="signal peptide" evidence="3">
    <location>
        <begin position="1"/>
        <end position="32"/>
    </location>
</feature>
<dbReference type="AlphaFoldDB" id="A0A941ILW8"/>